<evidence type="ECO:0000313" key="1">
    <source>
        <dbReference type="EMBL" id="TKK64599.1"/>
    </source>
</evidence>
<dbReference type="EMBL" id="SZQL01000031">
    <property type="protein sequence ID" value="TKK64599.1"/>
    <property type="molecule type" value="Genomic_DNA"/>
</dbReference>
<reference evidence="1 2" key="1">
    <citation type="submission" date="2019-05" db="EMBL/GenBank/DDBJ databases">
        <title>Panacibacter sp. strain 17mud1-8 Genome sequencing and assembly.</title>
        <authorList>
            <person name="Chhetri G."/>
        </authorList>
    </citation>
    <scope>NUCLEOTIDE SEQUENCE [LARGE SCALE GENOMIC DNA]</scope>
    <source>
        <strain evidence="1 2">17mud1-8</strain>
    </source>
</reference>
<sequence>MKNLLLLIKTTTICFIINLISIAPSYAQKDLKSLEGFYQFSENKDAFLQIKAKGDSLVLKQLWDRQEFSFGQTSPLEFYCKARSFPLKFTDSAGRITRVLAFNKDTWNKVAHYVSPASKEIQLTPQQLKTFEGTYKMNGGDADDILLITSKENRLVLNQLWDGQEITFLAQSPLDFYCPERLFPLRFTKDQNGVVTQVLAFHKDVWIKQKNNNTNH</sequence>
<comment type="caution">
    <text evidence="1">The sequence shown here is derived from an EMBL/GenBank/DDBJ whole genome shotgun (WGS) entry which is preliminary data.</text>
</comment>
<dbReference type="AlphaFoldDB" id="A0A4U3KSG0"/>
<gene>
    <name evidence="1" type="ORF">FC093_22280</name>
</gene>
<organism evidence="1 2">
    <name type="scientific">Ilyomonas limi</name>
    <dbReference type="NCBI Taxonomy" id="2575867"/>
    <lineage>
        <taxon>Bacteria</taxon>
        <taxon>Pseudomonadati</taxon>
        <taxon>Bacteroidota</taxon>
        <taxon>Chitinophagia</taxon>
        <taxon>Chitinophagales</taxon>
        <taxon>Chitinophagaceae</taxon>
        <taxon>Ilyomonas</taxon>
    </lineage>
</organism>
<dbReference type="Proteomes" id="UP000305848">
    <property type="component" value="Unassembled WGS sequence"/>
</dbReference>
<dbReference type="OrthoDB" id="678622at2"/>
<accession>A0A4U3KSG0</accession>
<evidence type="ECO:0000313" key="2">
    <source>
        <dbReference type="Proteomes" id="UP000305848"/>
    </source>
</evidence>
<proteinExistence type="predicted"/>
<name>A0A4U3KSG0_9BACT</name>
<dbReference type="RefSeq" id="WP_137264035.1">
    <property type="nucleotide sequence ID" value="NZ_SZQL01000031.1"/>
</dbReference>
<protein>
    <submittedName>
        <fullName evidence="1">Uncharacterized protein</fullName>
    </submittedName>
</protein>
<keyword evidence="2" id="KW-1185">Reference proteome</keyword>